<dbReference type="Pfam" id="PF13976">
    <property type="entry name" value="gag_pre-integrs"/>
    <property type="match status" value="1"/>
</dbReference>
<sequence length="224" mass="24647">MTKSKVIRCWNCGESGHIKPECPKKTTSAPRSKPGAHNVEKKSRGKALLVALGVSTGSSDLFVDSGATAHMTLRKDWLINYCPNPGLQVTVANDKKLMAEGIGDVAIRLSDGDYDITTISNVMYVPNLRVNLLSVSMLVSRGYVVVFDSNGCKIFHQEDVNVEGETDIVASNFGGIFRLNVVEETANVASDKDSFRLWHKRLGHLSQGFLIAFDDNFNQQKQKE</sequence>
<keyword evidence="1" id="KW-0863">Zinc-finger</keyword>
<dbReference type="Pfam" id="PF00098">
    <property type="entry name" value="zf-CCHC"/>
    <property type="match status" value="1"/>
</dbReference>
<dbReference type="PROSITE" id="PS50158">
    <property type="entry name" value="ZF_CCHC"/>
    <property type="match status" value="1"/>
</dbReference>
<dbReference type="GO" id="GO:0008270">
    <property type="term" value="F:zinc ion binding"/>
    <property type="evidence" value="ECO:0007669"/>
    <property type="project" value="UniProtKB-KW"/>
</dbReference>
<evidence type="ECO:0000256" key="2">
    <source>
        <dbReference type="SAM" id="MobiDB-lite"/>
    </source>
</evidence>
<feature type="domain" description="CCHC-type" evidence="3">
    <location>
        <begin position="8"/>
        <end position="24"/>
    </location>
</feature>
<dbReference type="SUPFAM" id="SSF57756">
    <property type="entry name" value="Retrovirus zinc finger-like domains"/>
    <property type="match status" value="1"/>
</dbReference>
<dbReference type="Pfam" id="PF22936">
    <property type="entry name" value="Pol_BBD"/>
    <property type="match status" value="1"/>
</dbReference>
<dbReference type="InterPro" id="IPR054722">
    <property type="entry name" value="PolX-like_BBD"/>
</dbReference>
<accession>A0A8K0P4Z6</accession>
<dbReference type="SMART" id="SM00343">
    <property type="entry name" value="ZnF_C2HC"/>
    <property type="match status" value="1"/>
</dbReference>
<dbReference type="AlphaFoldDB" id="A0A8K0P4Z6"/>
<keyword evidence="5" id="KW-1185">Reference proteome</keyword>
<evidence type="ECO:0000259" key="3">
    <source>
        <dbReference type="PROSITE" id="PS50158"/>
    </source>
</evidence>
<name>A0A8K0P4Z6_LADFU</name>
<evidence type="ECO:0000313" key="5">
    <source>
        <dbReference type="Proteomes" id="UP000792457"/>
    </source>
</evidence>
<comment type="caution">
    <text evidence="4">The sequence shown here is derived from an EMBL/GenBank/DDBJ whole genome shotgun (WGS) entry which is preliminary data.</text>
</comment>
<dbReference type="InterPro" id="IPR025724">
    <property type="entry name" value="GAG-pre-integrase_dom"/>
</dbReference>
<dbReference type="Gene3D" id="4.10.60.10">
    <property type="entry name" value="Zinc finger, CCHC-type"/>
    <property type="match status" value="1"/>
</dbReference>
<reference evidence="4" key="1">
    <citation type="submission" date="2013-04" db="EMBL/GenBank/DDBJ databases">
        <authorList>
            <person name="Qu J."/>
            <person name="Murali S.C."/>
            <person name="Bandaranaike D."/>
            <person name="Bellair M."/>
            <person name="Blankenburg K."/>
            <person name="Chao H."/>
            <person name="Dinh H."/>
            <person name="Doddapaneni H."/>
            <person name="Downs B."/>
            <person name="Dugan-Rocha S."/>
            <person name="Elkadiri S."/>
            <person name="Gnanaolivu R.D."/>
            <person name="Hernandez B."/>
            <person name="Javaid M."/>
            <person name="Jayaseelan J.C."/>
            <person name="Lee S."/>
            <person name="Li M."/>
            <person name="Ming W."/>
            <person name="Munidasa M."/>
            <person name="Muniz J."/>
            <person name="Nguyen L."/>
            <person name="Ongeri F."/>
            <person name="Osuji N."/>
            <person name="Pu L.-L."/>
            <person name="Puazo M."/>
            <person name="Qu C."/>
            <person name="Quiroz J."/>
            <person name="Raj R."/>
            <person name="Weissenberger G."/>
            <person name="Xin Y."/>
            <person name="Zou X."/>
            <person name="Han Y."/>
            <person name="Richards S."/>
            <person name="Worley K."/>
            <person name="Muzny D."/>
            <person name="Gibbs R."/>
        </authorList>
    </citation>
    <scope>NUCLEOTIDE SEQUENCE</scope>
    <source>
        <strain evidence="4">Sampled in the wild</strain>
    </source>
</reference>
<evidence type="ECO:0000313" key="4">
    <source>
        <dbReference type="EMBL" id="KAG8233931.1"/>
    </source>
</evidence>
<dbReference type="EMBL" id="KZ308753">
    <property type="protein sequence ID" value="KAG8233931.1"/>
    <property type="molecule type" value="Genomic_DNA"/>
</dbReference>
<reference evidence="4" key="2">
    <citation type="submission" date="2017-10" db="EMBL/GenBank/DDBJ databases">
        <title>Ladona fulva Genome sequencing and assembly.</title>
        <authorList>
            <person name="Murali S."/>
            <person name="Richards S."/>
            <person name="Bandaranaike D."/>
            <person name="Bellair M."/>
            <person name="Blankenburg K."/>
            <person name="Chao H."/>
            <person name="Dinh H."/>
            <person name="Doddapaneni H."/>
            <person name="Dugan-Rocha S."/>
            <person name="Elkadiri S."/>
            <person name="Gnanaolivu R."/>
            <person name="Hernandez B."/>
            <person name="Skinner E."/>
            <person name="Javaid M."/>
            <person name="Lee S."/>
            <person name="Li M."/>
            <person name="Ming W."/>
            <person name="Munidasa M."/>
            <person name="Muniz J."/>
            <person name="Nguyen L."/>
            <person name="Hughes D."/>
            <person name="Osuji N."/>
            <person name="Pu L.-L."/>
            <person name="Puazo M."/>
            <person name="Qu C."/>
            <person name="Quiroz J."/>
            <person name="Raj R."/>
            <person name="Weissenberger G."/>
            <person name="Xin Y."/>
            <person name="Zou X."/>
            <person name="Han Y."/>
            <person name="Worley K."/>
            <person name="Muzny D."/>
            <person name="Gibbs R."/>
        </authorList>
    </citation>
    <scope>NUCLEOTIDE SEQUENCE</scope>
    <source>
        <strain evidence="4">Sampled in the wild</strain>
    </source>
</reference>
<dbReference type="PANTHER" id="PTHR47592">
    <property type="entry name" value="PBF68 PROTEIN"/>
    <property type="match status" value="1"/>
</dbReference>
<dbReference type="InterPro" id="IPR036875">
    <property type="entry name" value="Znf_CCHC_sf"/>
</dbReference>
<keyword evidence="1" id="KW-0862">Zinc</keyword>
<proteinExistence type="predicted"/>
<gene>
    <name evidence="4" type="ORF">J437_LFUL005137</name>
</gene>
<evidence type="ECO:0000256" key="1">
    <source>
        <dbReference type="PROSITE-ProRule" id="PRU00047"/>
    </source>
</evidence>
<dbReference type="PANTHER" id="PTHR47592:SF27">
    <property type="entry name" value="OS08G0421700 PROTEIN"/>
    <property type="match status" value="1"/>
</dbReference>
<keyword evidence="1" id="KW-0479">Metal-binding</keyword>
<dbReference type="Proteomes" id="UP000792457">
    <property type="component" value="Unassembled WGS sequence"/>
</dbReference>
<feature type="region of interest" description="Disordered" evidence="2">
    <location>
        <begin position="22"/>
        <end position="42"/>
    </location>
</feature>
<protein>
    <recommendedName>
        <fullName evidence="3">CCHC-type domain-containing protein</fullName>
    </recommendedName>
</protein>
<organism evidence="4 5">
    <name type="scientific">Ladona fulva</name>
    <name type="common">Scarce chaser dragonfly</name>
    <name type="synonym">Libellula fulva</name>
    <dbReference type="NCBI Taxonomy" id="123851"/>
    <lineage>
        <taxon>Eukaryota</taxon>
        <taxon>Metazoa</taxon>
        <taxon>Ecdysozoa</taxon>
        <taxon>Arthropoda</taxon>
        <taxon>Hexapoda</taxon>
        <taxon>Insecta</taxon>
        <taxon>Pterygota</taxon>
        <taxon>Palaeoptera</taxon>
        <taxon>Odonata</taxon>
        <taxon>Epiprocta</taxon>
        <taxon>Anisoptera</taxon>
        <taxon>Libelluloidea</taxon>
        <taxon>Libellulidae</taxon>
        <taxon>Ladona</taxon>
    </lineage>
</organism>
<dbReference type="InterPro" id="IPR001878">
    <property type="entry name" value="Znf_CCHC"/>
</dbReference>
<dbReference type="GO" id="GO:0003676">
    <property type="term" value="F:nucleic acid binding"/>
    <property type="evidence" value="ECO:0007669"/>
    <property type="project" value="InterPro"/>
</dbReference>
<dbReference type="OrthoDB" id="8029976at2759"/>